<keyword evidence="2" id="KW-1185">Reference proteome</keyword>
<dbReference type="InterPro" id="IPR005502">
    <property type="entry name" value="Ribosyl_crysJ1"/>
</dbReference>
<dbReference type="GO" id="GO:0016798">
    <property type="term" value="F:hydrolase activity, acting on glycosyl bonds"/>
    <property type="evidence" value="ECO:0007669"/>
    <property type="project" value="UniProtKB-KW"/>
</dbReference>
<comment type="caution">
    <text evidence="1">The sequence shown here is derived from an EMBL/GenBank/DDBJ whole genome shotgun (WGS) entry which is preliminary data.</text>
</comment>
<reference evidence="1 2" key="1">
    <citation type="submission" date="2024-05" db="EMBL/GenBank/DDBJ databases">
        <authorList>
            <person name="Zhao H."/>
            <person name="Xu Y."/>
            <person name="Lin S."/>
            <person name="Spain J.C."/>
            <person name="Zhou N.-Y."/>
        </authorList>
    </citation>
    <scope>NUCLEOTIDE SEQUENCE [LARGE SCALE GENOMIC DNA]</scope>
    <source>
        <strain evidence="1 2">NEAU-NG30</strain>
    </source>
</reference>
<evidence type="ECO:0000313" key="1">
    <source>
        <dbReference type="EMBL" id="MEQ0563054.1"/>
    </source>
</evidence>
<organism evidence="1 2">
    <name type="scientific">Amycolatopsis melonis</name>
    <dbReference type="NCBI Taxonomy" id="3156488"/>
    <lineage>
        <taxon>Bacteria</taxon>
        <taxon>Bacillati</taxon>
        <taxon>Actinomycetota</taxon>
        <taxon>Actinomycetes</taxon>
        <taxon>Pseudonocardiales</taxon>
        <taxon>Pseudonocardiaceae</taxon>
        <taxon>Amycolatopsis</taxon>
    </lineage>
</organism>
<dbReference type="Proteomes" id="UP001440984">
    <property type="component" value="Unassembled WGS sequence"/>
</dbReference>
<gene>
    <name evidence="1" type="ORF">ABJI51_28580</name>
</gene>
<keyword evidence="1" id="KW-0326">Glycosidase</keyword>
<dbReference type="Gene3D" id="1.10.4080.10">
    <property type="entry name" value="ADP-ribosylation/Crystallin J1"/>
    <property type="match status" value="1"/>
</dbReference>
<dbReference type="Pfam" id="PF03747">
    <property type="entry name" value="ADP_ribosyl_GH"/>
    <property type="match status" value="1"/>
</dbReference>
<dbReference type="InterPro" id="IPR050792">
    <property type="entry name" value="ADP-ribosylglycohydrolase"/>
</dbReference>
<dbReference type="InterPro" id="IPR036705">
    <property type="entry name" value="Ribosyl_crysJ1_sf"/>
</dbReference>
<sequence>MGLEQARAGLAGLAVGDAFGAQILLPGDHPDVVDRRLPSAPWQWTDDTEMACSVFAVLRRFGRIEQDALAASFAEHLDPARGYGPGAEWRLIRIRAGQSWRTVNVDDGRGSWGNGAAMRVAPLGAWFCHDLPQALREAELSAEITHAHFEGIAGAVAVAAAAALRAASPGLGGPDLLNRVIPLVPPGMVRDGLEMAVKVPGEAAAATLGTGREIAAHDTVPLALWIAARFPDSYVDALWTVARLAEDVDTVGAIVGGVLAAGGTAVPGAWLAACEPLPDWIQAGPTRRPA</sequence>
<dbReference type="PANTHER" id="PTHR16222:SF12">
    <property type="entry name" value="ADP-RIBOSYLGLYCOHYDROLASE-RELATED"/>
    <property type="match status" value="1"/>
</dbReference>
<name>A0ABV0LL73_9PSEU</name>
<protein>
    <submittedName>
        <fullName evidence="1">ADP-ribosylglycohydrolase family protein</fullName>
        <ecNumber evidence="1">3.2.2.-</ecNumber>
    </submittedName>
</protein>
<accession>A0ABV0LL73</accession>
<dbReference type="EMBL" id="JBDZYD010000011">
    <property type="protein sequence ID" value="MEQ0563054.1"/>
    <property type="molecule type" value="Genomic_DNA"/>
</dbReference>
<evidence type="ECO:0000313" key="2">
    <source>
        <dbReference type="Proteomes" id="UP001440984"/>
    </source>
</evidence>
<dbReference type="RefSeq" id="WP_348954130.1">
    <property type="nucleotide sequence ID" value="NZ_JBDZYD010000011.1"/>
</dbReference>
<dbReference type="SUPFAM" id="SSF101478">
    <property type="entry name" value="ADP-ribosylglycohydrolase"/>
    <property type="match status" value="1"/>
</dbReference>
<dbReference type="PANTHER" id="PTHR16222">
    <property type="entry name" value="ADP-RIBOSYLGLYCOHYDROLASE"/>
    <property type="match status" value="1"/>
</dbReference>
<keyword evidence="1" id="KW-0378">Hydrolase</keyword>
<proteinExistence type="predicted"/>
<dbReference type="EC" id="3.2.2.-" evidence="1"/>